<feature type="transmembrane region" description="Helical" evidence="8">
    <location>
        <begin position="280"/>
        <end position="300"/>
    </location>
</feature>
<dbReference type="GO" id="GO:0005886">
    <property type="term" value="C:plasma membrane"/>
    <property type="evidence" value="ECO:0007669"/>
    <property type="project" value="UniProtKB-SubCell"/>
</dbReference>
<dbReference type="SUPFAM" id="SSF53850">
    <property type="entry name" value="Periplasmic binding protein-like II"/>
    <property type="match status" value="1"/>
</dbReference>
<evidence type="ECO:0000256" key="3">
    <source>
        <dbReference type="ARBA" id="ARBA00022692"/>
    </source>
</evidence>
<evidence type="ECO:0000256" key="4">
    <source>
        <dbReference type="ARBA" id="ARBA00022989"/>
    </source>
</evidence>
<evidence type="ECO:0000256" key="1">
    <source>
        <dbReference type="ARBA" id="ARBA00004651"/>
    </source>
</evidence>
<name>A0A0L0CH29_LUCCU</name>
<sequence length="559" mass="66274">MNKQLNIEWNLIVSNSCENKREMEDLLRNNEKSIVLKTLTDNEEGENELNLLFGYNVMTIIFHDLKFEKVYLQDLEIILEKLVNILKFMHFTTILWILDVETEQVKYVQKISELCWHQGFVRVVFICKQNMYTYTPLPIVKVLKLTSLKQFYKLKDIVNYHQVALRFPITSSPPRCYRYTDPKGNFVYAGYFYEILMIFIKQYNFKFIEYPSDYNSNNKEVLLQDLVSNKIDALPFMAYHNRNYAASDVLWNVNVVIMVPNAKPISKYLYFVKPFKHQIWLLYLLLVIIYSLLLGLVIYVKNKKMDFSKSLIYVLSLSIYQHHLNIFKNFGLISNLVYILLFLFGFIMVQMYLCKLSSMLVLTIYEPQIETVQDISATDLKVFMYKPDLKHFVSKSALTSIILERIILTDGIDLDNKRRSLNASYFHMGFEDKINFFLLQQKFLKVPLVQLIHPVILTEPIFFTMRHNLPYIQLFNRYLKYLADSGLLQKILQNIEKDGIQSGEIYYFKDKEELNDNLLSLEYFYAPLVLYICGIALSFIAFLMEICFNKFYVKLSRIK</sequence>
<dbReference type="OrthoDB" id="7912094at2759"/>
<keyword evidence="5 8" id="KW-0472">Membrane</keyword>
<dbReference type="AlphaFoldDB" id="A0A0L0CH29"/>
<keyword evidence="2" id="KW-1003">Cell membrane</keyword>
<organism evidence="9 10">
    <name type="scientific">Lucilia cuprina</name>
    <name type="common">Green bottle fly</name>
    <name type="synonym">Australian sheep blowfly</name>
    <dbReference type="NCBI Taxonomy" id="7375"/>
    <lineage>
        <taxon>Eukaryota</taxon>
        <taxon>Metazoa</taxon>
        <taxon>Ecdysozoa</taxon>
        <taxon>Arthropoda</taxon>
        <taxon>Hexapoda</taxon>
        <taxon>Insecta</taxon>
        <taxon>Pterygota</taxon>
        <taxon>Neoptera</taxon>
        <taxon>Endopterygota</taxon>
        <taxon>Diptera</taxon>
        <taxon>Brachycera</taxon>
        <taxon>Muscomorpha</taxon>
        <taxon>Oestroidea</taxon>
        <taxon>Calliphoridae</taxon>
        <taxon>Luciliinae</taxon>
        <taxon>Lucilia</taxon>
    </lineage>
</organism>
<dbReference type="Proteomes" id="UP000037069">
    <property type="component" value="Unassembled WGS sequence"/>
</dbReference>
<keyword evidence="10" id="KW-1185">Reference proteome</keyword>
<reference evidence="9 10" key="1">
    <citation type="journal article" date="2015" name="Nat. Commun.">
        <title>Lucilia cuprina genome unlocks parasitic fly biology to underpin future interventions.</title>
        <authorList>
            <person name="Anstead C.A."/>
            <person name="Korhonen P.K."/>
            <person name="Young N.D."/>
            <person name="Hall R.S."/>
            <person name="Jex A.R."/>
            <person name="Murali S.C."/>
            <person name="Hughes D.S."/>
            <person name="Lee S.F."/>
            <person name="Perry T."/>
            <person name="Stroehlein A.J."/>
            <person name="Ansell B.R."/>
            <person name="Breugelmans B."/>
            <person name="Hofmann A."/>
            <person name="Qu J."/>
            <person name="Dugan S."/>
            <person name="Lee S.L."/>
            <person name="Chao H."/>
            <person name="Dinh H."/>
            <person name="Han Y."/>
            <person name="Doddapaneni H.V."/>
            <person name="Worley K.C."/>
            <person name="Muzny D.M."/>
            <person name="Ioannidis P."/>
            <person name="Waterhouse R.M."/>
            <person name="Zdobnov E.M."/>
            <person name="James P.J."/>
            <person name="Bagnall N.H."/>
            <person name="Kotze A.C."/>
            <person name="Gibbs R.A."/>
            <person name="Richards S."/>
            <person name="Batterham P."/>
            <person name="Gasser R.B."/>
        </authorList>
    </citation>
    <scope>NUCLEOTIDE SEQUENCE [LARGE SCALE GENOMIC DNA]</scope>
    <source>
        <strain evidence="9 10">LS</strain>
        <tissue evidence="9">Full body</tissue>
    </source>
</reference>
<dbReference type="PANTHER" id="PTHR42643">
    <property type="entry name" value="IONOTROPIC RECEPTOR 20A-RELATED"/>
    <property type="match status" value="1"/>
</dbReference>
<dbReference type="PANTHER" id="PTHR42643:SF39">
    <property type="entry name" value="IONOTROPIC RECEPTOR 56A-RELATED"/>
    <property type="match status" value="1"/>
</dbReference>
<dbReference type="EMBL" id="JRES01000390">
    <property type="protein sequence ID" value="KNC31723.1"/>
    <property type="molecule type" value="Genomic_DNA"/>
</dbReference>
<evidence type="ECO:0000313" key="10">
    <source>
        <dbReference type="Proteomes" id="UP000037069"/>
    </source>
</evidence>
<evidence type="ECO:0000256" key="8">
    <source>
        <dbReference type="SAM" id="Phobius"/>
    </source>
</evidence>
<keyword evidence="7" id="KW-0325">Glycoprotein</keyword>
<keyword evidence="6" id="KW-0675">Receptor</keyword>
<proteinExistence type="predicted"/>
<dbReference type="Gene3D" id="1.10.287.70">
    <property type="match status" value="1"/>
</dbReference>
<comment type="subcellular location">
    <subcellularLocation>
        <location evidence="1">Cell membrane</location>
        <topology evidence="1">Multi-pass membrane protein</topology>
    </subcellularLocation>
</comment>
<evidence type="ECO:0000256" key="6">
    <source>
        <dbReference type="ARBA" id="ARBA00023170"/>
    </source>
</evidence>
<comment type="caution">
    <text evidence="9">The sequence shown here is derived from an EMBL/GenBank/DDBJ whole genome shotgun (WGS) entry which is preliminary data.</text>
</comment>
<evidence type="ECO:0000256" key="2">
    <source>
        <dbReference type="ARBA" id="ARBA00022475"/>
    </source>
</evidence>
<evidence type="ECO:0008006" key="11">
    <source>
        <dbReference type="Google" id="ProtNLM"/>
    </source>
</evidence>
<accession>A0A0L0CH29</accession>
<keyword evidence="3 8" id="KW-0812">Transmembrane</keyword>
<evidence type="ECO:0000256" key="7">
    <source>
        <dbReference type="ARBA" id="ARBA00023180"/>
    </source>
</evidence>
<evidence type="ECO:0000313" key="9">
    <source>
        <dbReference type="EMBL" id="KNC31723.1"/>
    </source>
</evidence>
<feature type="transmembrane region" description="Helical" evidence="8">
    <location>
        <begin position="524"/>
        <end position="548"/>
    </location>
</feature>
<protein>
    <recommendedName>
        <fullName evidence="11">Ionotropic glutamate receptor C-terminal domain-containing protein</fullName>
    </recommendedName>
</protein>
<evidence type="ECO:0000256" key="5">
    <source>
        <dbReference type="ARBA" id="ARBA00023136"/>
    </source>
</evidence>
<dbReference type="InterPro" id="IPR052192">
    <property type="entry name" value="Insect_Ionotropic_Sensory_Rcpt"/>
</dbReference>
<gene>
    <name evidence="9" type="ORF">FF38_07066</name>
</gene>
<keyword evidence="4 8" id="KW-1133">Transmembrane helix</keyword>
<dbReference type="OMA" id="CTYILLA"/>
<feature type="transmembrane region" description="Helical" evidence="8">
    <location>
        <begin position="330"/>
        <end position="353"/>
    </location>
</feature>